<protein>
    <recommendedName>
        <fullName evidence="3">histidine kinase</fullName>
        <ecNumber evidence="3">2.7.13.3</ecNumber>
    </recommendedName>
</protein>
<evidence type="ECO:0000259" key="16">
    <source>
        <dbReference type="PROSITE" id="PS50109"/>
    </source>
</evidence>
<evidence type="ECO:0000313" key="18">
    <source>
        <dbReference type="EMBL" id="MDR7308758.1"/>
    </source>
</evidence>
<evidence type="ECO:0000313" key="19">
    <source>
        <dbReference type="Proteomes" id="UP001268089"/>
    </source>
</evidence>
<dbReference type="InterPro" id="IPR003660">
    <property type="entry name" value="HAMP_dom"/>
</dbReference>
<dbReference type="GO" id="GO:0008256">
    <property type="term" value="F:protein histidine pros-kinase activity"/>
    <property type="evidence" value="ECO:0007669"/>
    <property type="project" value="UniProtKB-EC"/>
</dbReference>
<dbReference type="Gene3D" id="3.30.565.10">
    <property type="entry name" value="Histidine kinase-like ATPase, C-terminal domain"/>
    <property type="match status" value="1"/>
</dbReference>
<evidence type="ECO:0000256" key="4">
    <source>
        <dbReference type="ARBA" id="ARBA00022475"/>
    </source>
</evidence>
<feature type="domain" description="Histidine kinase" evidence="16">
    <location>
        <begin position="170"/>
        <end position="372"/>
    </location>
</feature>
<dbReference type="CDD" id="cd00082">
    <property type="entry name" value="HisKA"/>
    <property type="match status" value="1"/>
</dbReference>
<keyword evidence="11" id="KW-0067">ATP-binding</keyword>
<dbReference type="InterPro" id="IPR036097">
    <property type="entry name" value="HisK_dim/P_sf"/>
</dbReference>
<dbReference type="SUPFAM" id="SSF55874">
    <property type="entry name" value="ATPase domain of HSP90 chaperone/DNA topoisomerase II/histidine kinase"/>
    <property type="match status" value="1"/>
</dbReference>
<evidence type="ECO:0000256" key="8">
    <source>
        <dbReference type="ARBA" id="ARBA00022692"/>
    </source>
</evidence>
<proteinExistence type="predicted"/>
<evidence type="ECO:0000256" key="7">
    <source>
        <dbReference type="ARBA" id="ARBA00022679"/>
    </source>
</evidence>
<dbReference type="RefSeq" id="WP_310346563.1">
    <property type="nucleotide sequence ID" value="NZ_JAVDXO010000014.1"/>
</dbReference>
<keyword evidence="5" id="KW-0997">Cell inner membrane</keyword>
<evidence type="ECO:0000256" key="15">
    <source>
        <dbReference type="SAM" id="Phobius"/>
    </source>
</evidence>
<dbReference type="Pfam" id="PF00512">
    <property type="entry name" value="HisKA"/>
    <property type="match status" value="1"/>
</dbReference>
<keyword evidence="4" id="KW-1003">Cell membrane</keyword>
<dbReference type="InterPro" id="IPR003594">
    <property type="entry name" value="HATPase_dom"/>
</dbReference>
<dbReference type="SMART" id="SM00304">
    <property type="entry name" value="HAMP"/>
    <property type="match status" value="1"/>
</dbReference>
<evidence type="ECO:0000256" key="13">
    <source>
        <dbReference type="ARBA" id="ARBA00023012"/>
    </source>
</evidence>
<comment type="subcellular location">
    <subcellularLocation>
        <location evidence="2">Cell inner membrane</location>
        <topology evidence="2">Multi-pass membrane protein</topology>
    </subcellularLocation>
</comment>
<keyword evidence="14 15" id="KW-0472">Membrane</keyword>
<evidence type="ECO:0000256" key="14">
    <source>
        <dbReference type="ARBA" id="ARBA00023136"/>
    </source>
</evidence>
<evidence type="ECO:0000256" key="1">
    <source>
        <dbReference type="ARBA" id="ARBA00000085"/>
    </source>
</evidence>
<dbReference type="EMBL" id="JAVDXO010000014">
    <property type="protein sequence ID" value="MDR7308758.1"/>
    <property type="molecule type" value="Genomic_DNA"/>
</dbReference>
<evidence type="ECO:0000256" key="11">
    <source>
        <dbReference type="ARBA" id="ARBA00022840"/>
    </source>
</evidence>
<dbReference type="Pfam" id="PF00672">
    <property type="entry name" value="HAMP"/>
    <property type="match status" value="1"/>
</dbReference>
<dbReference type="SUPFAM" id="SSF47384">
    <property type="entry name" value="Homodimeric domain of signal transducing histidine kinase"/>
    <property type="match status" value="1"/>
</dbReference>
<name>A0ABU1ZT86_9BURK</name>
<keyword evidence="9" id="KW-0547">Nucleotide-binding</keyword>
<keyword evidence="12 15" id="KW-1133">Transmembrane helix</keyword>
<accession>A0ABU1ZT86</accession>
<dbReference type="Gene3D" id="1.10.287.130">
    <property type="match status" value="1"/>
</dbReference>
<keyword evidence="8 15" id="KW-0812">Transmembrane</keyword>
<evidence type="ECO:0000256" key="12">
    <source>
        <dbReference type="ARBA" id="ARBA00022989"/>
    </source>
</evidence>
<comment type="caution">
    <text evidence="18">The sequence shown here is derived from an EMBL/GenBank/DDBJ whole genome shotgun (WGS) entry which is preliminary data.</text>
</comment>
<dbReference type="InterPro" id="IPR003661">
    <property type="entry name" value="HisK_dim/P_dom"/>
</dbReference>
<gene>
    <name evidence="18" type="ORF">J2X15_004080</name>
</gene>
<feature type="domain" description="HAMP" evidence="17">
    <location>
        <begin position="110"/>
        <end position="162"/>
    </location>
</feature>
<dbReference type="InterPro" id="IPR004358">
    <property type="entry name" value="Sig_transdc_His_kin-like_C"/>
</dbReference>
<evidence type="ECO:0000256" key="9">
    <source>
        <dbReference type="ARBA" id="ARBA00022741"/>
    </source>
</evidence>
<sequence length="380" mass="40851">MAGLKPVRALGRQAAAWAERWLPDSLFGRLALLLGVAVVTSHVLALTLMFELHPRPGMDRPPVAMEAAELPPPPHFRGPDGPPGPPTLGLLLDIAVRLGALLLAAWVGARWLSDPVRRLAGAARELGLNIHRAPLPEAGTLECREATRVFNQMQQHIRAQLEQRDQFVAAVSHDLRTPLTRLALRVESLPDAEDRRRFGKDIAEMDTMIRATLDYLRGAADAEPWVALDLASLVGSLVEDQQDCGHDVAVDMAHATTLAPVRAQASALRRCITNLLDNAVRYGGGALVRLTGDAEGVRVSVLDRGPGIPETELAKVLQPFYRVEASRNRNSGGVGLGLATASDIARQHGGGVQLSNRAGGGLRADLLLPRKAVEPKLLLN</sequence>
<dbReference type="InterPro" id="IPR050980">
    <property type="entry name" value="2C_sensor_his_kinase"/>
</dbReference>
<reference evidence="18 19" key="1">
    <citation type="submission" date="2023-07" db="EMBL/GenBank/DDBJ databases">
        <title>Sorghum-associated microbial communities from plants grown in Nebraska, USA.</title>
        <authorList>
            <person name="Schachtman D."/>
        </authorList>
    </citation>
    <scope>NUCLEOTIDE SEQUENCE [LARGE SCALE GENOMIC DNA]</scope>
    <source>
        <strain evidence="18 19">BE308</strain>
    </source>
</reference>
<dbReference type="EC" id="2.7.13.3" evidence="3"/>
<dbReference type="InterPro" id="IPR005467">
    <property type="entry name" value="His_kinase_dom"/>
</dbReference>
<keyword evidence="19" id="KW-1185">Reference proteome</keyword>
<evidence type="ECO:0000259" key="17">
    <source>
        <dbReference type="PROSITE" id="PS50885"/>
    </source>
</evidence>
<keyword evidence="13" id="KW-0902">Two-component regulatory system</keyword>
<feature type="transmembrane region" description="Helical" evidence="15">
    <location>
        <begin position="30"/>
        <end position="50"/>
    </location>
</feature>
<dbReference type="SMART" id="SM00387">
    <property type="entry name" value="HATPase_c"/>
    <property type="match status" value="1"/>
</dbReference>
<dbReference type="PANTHER" id="PTHR44936">
    <property type="entry name" value="SENSOR PROTEIN CREC"/>
    <property type="match status" value="1"/>
</dbReference>
<dbReference type="PROSITE" id="PS50109">
    <property type="entry name" value="HIS_KIN"/>
    <property type="match status" value="1"/>
</dbReference>
<dbReference type="Proteomes" id="UP001268089">
    <property type="component" value="Unassembled WGS sequence"/>
</dbReference>
<dbReference type="Pfam" id="PF02518">
    <property type="entry name" value="HATPase_c"/>
    <property type="match status" value="1"/>
</dbReference>
<keyword evidence="6" id="KW-0597">Phosphoprotein</keyword>
<dbReference type="InterPro" id="IPR036890">
    <property type="entry name" value="HATPase_C_sf"/>
</dbReference>
<keyword evidence="7 18" id="KW-0808">Transferase</keyword>
<dbReference type="PANTHER" id="PTHR44936:SF5">
    <property type="entry name" value="SENSOR HISTIDINE KINASE ENVZ"/>
    <property type="match status" value="1"/>
</dbReference>
<evidence type="ECO:0000256" key="2">
    <source>
        <dbReference type="ARBA" id="ARBA00004429"/>
    </source>
</evidence>
<dbReference type="SMART" id="SM00388">
    <property type="entry name" value="HisKA"/>
    <property type="match status" value="1"/>
</dbReference>
<dbReference type="PROSITE" id="PS50885">
    <property type="entry name" value="HAMP"/>
    <property type="match status" value="1"/>
</dbReference>
<keyword evidence="10" id="KW-0418">Kinase</keyword>
<evidence type="ECO:0000256" key="3">
    <source>
        <dbReference type="ARBA" id="ARBA00012438"/>
    </source>
</evidence>
<evidence type="ECO:0000256" key="6">
    <source>
        <dbReference type="ARBA" id="ARBA00022553"/>
    </source>
</evidence>
<dbReference type="PRINTS" id="PR00344">
    <property type="entry name" value="BCTRLSENSOR"/>
</dbReference>
<comment type="catalytic activity">
    <reaction evidence="1">
        <text>ATP + protein L-histidine = ADP + protein N-phospho-L-histidine.</text>
        <dbReference type="EC" id="2.7.13.3"/>
    </reaction>
</comment>
<evidence type="ECO:0000256" key="5">
    <source>
        <dbReference type="ARBA" id="ARBA00022519"/>
    </source>
</evidence>
<organism evidence="18 19">
    <name type="scientific">Rhodoferax saidenbachensis</name>
    <dbReference type="NCBI Taxonomy" id="1484693"/>
    <lineage>
        <taxon>Bacteria</taxon>
        <taxon>Pseudomonadati</taxon>
        <taxon>Pseudomonadota</taxon>
        <taxon>Betaproteobacteria</taxon>
        <taxon>Burkholderiales</taxon>
        <taxon>Comamonadaceae</taxon>
        <taxon>Rhodoferax</taxon>
    </lineage>
</organism>
<evidence type="ECO:0000256" key="10">
    <source>
        <dbReference type="ARBA" id="ARBA00022777"/>
    </source>
</evidence>